<dbReference type="KEGG" id="fes:HER31_07515"/>
<dbReference type="HAMAP" id="MF_01232">
    <property type="entry name" value="UPF0229"/>
    <property type="match status" value="1"/>
</dbReference>
<evidence type="ECO:0000313" key="3">
    <source>
        <dbReference type="EMBL" id="QIZ76732.1"/>
    </source>
</evidence>
<dbReference type="RefSeq" id="WP_168659993.1">
    <property type="nucleotide sequence ID" value="NZ_CP051180.1"/>
</dbReference>
<gene>
    <name evidence="3" type="ORF">HER31_07515</name>
</gene>
<organism evidence="3 4">
    <name type="scientific">Ferrimonas lipolytica</name>
    <dbReference type="NCBI Taxonomy" id="2724191"/>
    <lineage>
        <taxon>Bacteria</taxon>
        <taxon>Pseudomonadati</taxon>
        <taxon>Pseudomonadota</taxon>
        <taxon>Gammaproteobacteria</taxon>
        <taxon>Alteromonadales</taxon>
        <taxon>Ferrimonadaceae</taxon>
        <taxon>Ferrimonas</taxon>
    </lineage>
</organism>
<evidence type="ECO:0000256" key="2">
    <source>
        <dbReference type="SAM" id="MobiDB-lite"/>
    </source>
</evidence>
<evidence type="ECO:0000256" key="1">
    <source>
        <dbReference type="HAMAP-Rule" id="MF_01232"/>
    </source>
</evidence>
<feature type="compositionally biased region" description="Gly residues" evidence="2">
    <location>
        <begin position="92"/>
        <end position="101"/>
    </location>
</feature>
<name>A0A6H1UG09_9GAMM</name>
<sequence>MAHFIDRRLNAKGKSTVNRQRFLRRYKQQIKKAVSDSITKRSVTDVDSGEKISIPTRNISEPIFHHGSGGNRERVHPGNDQFTTGDRIERPPGGGGSGSGDGSASNSGEGQDSFEFDISKDEYLDMLFDDLELPNLQRTTLDKLVEFKTCRAGVTTDGVPANIHIVRSLRQSLARRIAMAGGKKRRLAEIELQLRELIDTPGSSSEQIRQLKEEITSLKRRIAAVPFIDTFDLRYNAFVKRPVPTSKAVMFCLMDVSGSMDQATKDMAKRFYILLYLFLTRTYKSLDVVFIRHHTQAKEVDEHEFFYSQETGGTIVSSALKLMHEIQQKRYPANEWNIYAAQASDGDNWADDSPQCKELMANKILPVCRYYSYIEITNRAHQTLWREYESLAKSSPHFALQHIRSIEDIYPVFRELFRKQQAA</sequence>
<dbReference type="Pfam" id="PF04285">
    <property type="entry name" value="DUF444"/>
    <property type="match status" value="1"/>
</dbReference>
<dbReference type="Proteomes" id="UP000501602">
    <property type="component" value="Chromosome"/>
</dbReference>
<dbReference type="NCBIfam" id="NF003708">
    <property type="entry name" value="PRK05325.1-3"/>
    <property type="match status" value="1"/>
</dbReference>
<dbReference type="NCBIfam" id="NF003707">
    <property type="entry name" value="PRK05325.1-2"/>
    <property type="match status" value="1"/>
</dbReference>
<proteinExistence type="inferred from homology"/>
<dbReference type="EMBL" id="CP051180">
    <property type="protein sequence ID" value="QIZ76732.1"/>
    <property type="molecule type" value="Genomic_DNA"/>
</dbReference>
<feature type="region of interest" description="Disordered" evidence="2">
    <location>
        <begin position="57"/>
        <end position="112"/>
    </location>
</feature>
<comment type="similarity">
    <text evidence="1">Belongs to the UPF0229 family.</text>
</comment>
<reference evidence="3 4" key="1">
    <citation type="submission" date="2020-04" db="EMBL/GenBank/DDBJ databases">
        <title>Ferrimonas sp. S7 isolated from sea water.</title>
        <authorList>
            <person name="Bae S.S."/>
            <person name="Baek K."/>
        </authorList>
    </citation>
    <scope>NUCLEOTIDE SEQUENCE [LARGE SCALE GENOMIC DNA]</scope>
    <source>
        <strain evidence="3 4">S7</strain>
    </source>
</reference>
<dbReference type="PANTHER" id="PTHR30510">
    <property type="entry name" value="UPF0229 PROTEIN YEAH"/>
    <property type="match status" value="1"/>
</dbReference>
<evidence type="ECO:0000313" key="4">
    <source>
        <dbReference type="Proteomes" id="UP000501602"/>
    </source>
</evidence>
<dbReference type="AlphaFoldDB" id="A0A6H1UG09"/>
<keyword evidence="4" id="KW-1185">Reference proteome</keyword>
<dbReference type="InterPro" id="IPR006698">
    <property type="entry name" value="UPF0229"/>
</dbReference>
<dbReference type="PANTHER" id="PTHR30510:SF2">
    <property type="entry name" value="UPF0229 PROTEIN YEAH"/>
    <property type="match status" value="1"/>
</dbReference>
<protein>
    <recommendedName>
        <fullName evidence="1">UPF0229 protein HER31_07515</fullName>
    </recommendedName>
</protein>
<accession>A0A6H1UG09</accession>